<evidence type="ECO:0000256" key="2">
    <source>
        <dbReference type="ARBA" id="ARBA00022729"/>
    </source>
</evidence>
<keyword evidence="3" id="KW-0812">Transmembrane</keyword>
<evidence type="ECO:0000256" key="3">
    <source>
        <dbReference type="SAM" id="Phobius"/>
    </source>
</evidence>
<keyword evidence="4" id="KW-0449">Lipoprotein</keyword>
<dbReference type="PANTHER" id="PTHR30035">
    <property type="entry name" value="LIPOPROTEIN VACJ-RELATED"/>
    <property type="match status" value="1"/>
</dbReference>
<dbReference type="GO" id="GO:0120010">
    <property type="term" value="P:intermembrane phospholipid transfer"/>
    <property type="evidence" value="ECO:0007669"/>
    <property type="project" value="TreeGrafter"/>
</dbReference>
<sequence>MKTGGNLFSPEFSFHANCSWRWAPPPEMKTGRTHCRLPTADSFHDNKEQRIMTRKGFLIAVLGLLLMTAATAGFAAQSKDPFQNDNLDFLEEEEKAPPAPSIADPLEPWNRAMFQFNDKLYFWVLKPVAQGYKAVTPDPVREGIRNFFHNLAGPLRIVNCFLQGKMADSADEMARFVYNSTFGIAGFLDLAKENPKLNPPEEDFGQTLGVMGLGHGFFITWPVLGPSSLRDTFGKGGDWFLTPMTYVDDTWTQIGVDALDTINQTSFRLGDYEALKSAAIDPYVSFRNAYIQYREKQLNDSGRR</sequence>
<dbReference type="AlphaFoldDB" id="A0A7C4RRM2"/>
<feature type="transmembrane region" description="Helical" evidence="3">
    <location>
        <begin position="57"/>
        <end position="76"/>
    </location>
</feature>
<dbReference type="InterPro" id="IPR007428">
    <property type="entry name" value="MlaA"/>
</dbReference>
<keyword evidence="3" id="KW-0472">Membrane</keyword>
<evidence type="ECO:0000256" key="1">
    <source>
        <dbReference type="ARBA" id="ARBA00010634"/>
    </source>
</evidence>
<dbReference type="GO" id="GO:0016020">
    <property type="term" value="C:membrane"/>
    <property type="evidence" value="ECO:0007669"/>
    <property type="project" value="InterPro"/>
</dbReference>
<dbReference type="Pfam" id="PF04333">
    <property type="entry name" value="MlaA"/>
    <property type="match status" value="1"/>
</dbReference>
<comment type="caution">
    <text evidence="4">The sequence shown here is derived from an EMBL/GenBank/DDBJ whole genome shotgun (WGS) entry which is preliminary data.</text>
</comment>
<keyword evidence="2" id="KW-0732">Signal</keyword>
<dbReference type="EMBL" id="DSUH01000177">
    <property type="protein sequence ID" value="HGU32676.1"/>
    <property type="molecule type" value="Genomic_DNA"/>
</dbReference>
<proteinExistence type="inferred from homology"/>
<comment type="similarity">
    <text evidence="1">Belongs to the MlaA family.</text>
</comment>
<keyword evidence="3" id="KW-1133">Transmembrane helix</keyword>
<protein>
    <submittedName>
        <fullName evidence="4">VacJ family lipoprotein</fullName>
    </submittedName>
</protein>
<name>A0A7C4RRM2_9BACT</name>
<dbReference type="PANTHER" id="PTHR30035:SF3">
    <property type="entry name" value="INTERMEMBRANE PHOSPHOLIPID TRANSPORT SYSTEM LIPOPROTEIN MLAA"/>
    <property type="match status" value="1"/>
</dbReference>
<reference evidence="4" key="1">
    <citation type="journal article" date="2020" name="mSystems">
        <title>Genome- and Community-Level Interaction Insights into Carbon Utilization and Element Cycling Functions of Hydrothermarchaeota in Hydrothermal Sediment.</title>
        <authorList>
            <person name="Zhou Z."/>
            <person name="Liu Y."/>
            <person name="Xu W."/>
            <person name="Pan J."/>
            <person name="Luo Z.H."/>
            <person name="Li M."/>
        </authorList>
    </citation>
    <scope>NUCLEOTIDE SEQUENCE [LARGE SCALE GENOMIC DNA]</scope>
    <source>
        <strain evidence="4">SpSt-477</strain>
    </source>
</reference>
<dbReference type="PRINTS" id="PR01805">
    <property type="entry name" value="VACJLIPOPROT"/>
</dbReference>
<organism evidence="4">
    <name type="scientific">Desulfatirhabdium butyrativorans</name>
    <dbReference type="NCBI Taxonomy" id="340467"/>
    <lineage>
        <taxon>Bacteria</taxon>
        <taxon>Pseudomonadati</taxon>
        <taxon>Thermodesulfobacteriota</taxon>
        <taxon>Desulfobacteria</taxon>
        <taxon>Desulfobacterales</taxon>
        <taxon>Desulfatirhabdiaceae</taxon>
        <taxon>Desulfatirhabdium</taxon>
    </lineage>
</organism>
<evidence type="ECO:0000313" key="4">
    <source>
        <dbReference type="EMBL" id="HGU32676.1"/>
    </source>
</evidence>
<gene>
    <name evidence="4" type="ORF">ENS29_07460</name>
</gene>
<accession>A0A7C4RRM2</accession>